<dbReference type="SUPFAM" id="SSF48498">
    <property type="entry name" value="Tetracyclin repressor-like, C-terminal domain"/>
    <property type="match status" value="1"/>
</dbReference>
<name>A0ABU2S8H7_9ACTN</name>
<protein>
    <recommendedName>
        <fullName evidence="1">Transcriptional regulator LmrA/YxaF-like C-terminal domain-containing protein</fullName>
    </recommendedName>
</protein>
<feature type="domain" description="Transcriptional regulator LmrA/YxaF-like C-terminal" evidence="1">
    <location>
        <begin position="2"/>
        <end position="39"/>
    </location>
</feature>
<evidence type="ECO:0000259" key="1">
    <source>
        <dbReference type="Pfam" id="PF21993"/>
    </source>
</evidence>
<gene>
    <name evidence="2" type="ORF">RM779_22140</name>
</gene>
<proteinExistence type="predicted"/>
<dbReference type="InterPro" id="IPR036271">
    <property type="entry name" value="Tet_transcr_reg_TetR-rel_C_sf"/>
</dbReference>
<sequence>MPPDTAAGLSVTLLSCLEGALVLCRAQQSVQPLHHVAEHLTALVHPHLPGPGPCPGPQ</sequence>
<organism evidence="2 3">
    <name type="scientific">Streptomyces johnsoniae</name>
    <dbReference type="NCBI Taxonomy" id="3075532"/>
    <lineage>
        <taxon>Bacteria</taxon>
        <taxon>Bacillati</taxon>
        <taxon>Actinomycetota</taxon>
        <taxon>Actinomycetes</taxon>
        <taxon>Kitasatosporales</taxon>
        <taxon>Streptomycetaceae</taxon>
        <taxon>Streptomyces</taxon>
    </lineage>
</organism>
<dbReference type="Pfam" id="PF21993">
    <property type="entry name" value="TetR_C_13_2"/>
    <property type="match status" value="1"/>
</dbReference>
<accession>A0ABU2S8H7</accession>
<dbReference type="Proteomes" id="UP001183615">
    <property type="component" value="Unassembled WGS sequence"/>
</dbReference>
<dbReference type="Gene3D" id="1.10.357.10">
    <property type="entry name" value="Tetracycline Repressor, domain 2"/>
    <property type="match status" value="1"/>
</dbReference>
<comment type="caution">
    <text evidence="2">The sequence shown here is derived from an EMBL/GenBank/DDBJ whole genome shotgun (WGS) entry which is preliminary data.</text>
</comment>
<keyword evidence="3" id="KW-1185">Reference proteome</keyword>
<dbReference type="EMBL" id="JAVREV010000013">
    <property type="protein sequence ID" value="MDT0445281.1"/>
    <property type="molecule type" value="Genomic_DNA"/>
</dbReference>
<evidence type="ECO:0000313" key="2">
    <source>
        <dbReference type="EMBL" id="MDT0445281.1"/>
    </source>
</evidence>
<evidence type="ECO:0000313" key="3">
    <source>
        <dbReference type="Proteomes" id="UP001183615"/>
    </source>
</evidence>
<dbReference type="InterPro" id="IPR054156">
    <property type="entry name" value="YxaF_TetR_C"/>
</dbReference>
<reference evidence="3" key="1">
    <citation type="submission" date="2023-07" db="EMBL/GenBank/DDBJ databases">
        <title>30 novel species of actinomycetes from the DSMZ collection.</title>
        <authorList>
            <person name="Nouioui I."/>
        </authorList>
    </citation>
    <scope>NUCLEOTIDE SEQUENCE [LARGE SCALE GENOMIC DNA]</scope>
    <source>
        <strain evidence="3">DSM 41886</strain>
    </source>
</reference>